<evidence type="ECO:0000313" key="2">
    <source>
        <dbReference type="EMBL" id="SER19787.1"/>
    </source>
</evidence>
<evidence type="ECO:0000256" key="1">
    <source>
        <dbReference type="SAM" id="MobiDB-lite"/>
    </source>
</evidence>
<dbReference type="Proteomes" id="UP000199051">
    <property type="component" value="Unassembled WGS sequence"/>
</dbReference>
<gene>
    <name evidence="2" type="ORF">SAMN04487818_10210</name>
</gene>
<name>A0A1H9M8N2_9PSEU</name>
<dbReference type="STRING" id="155974.SAMN04487818_10210"/>
<feature type="compositionally biased region" description="Basic and acidic residues" evidence="1">
    <location>
        <begin position="17"/>
        <end position="53"/>
    </location>
</feature>
<dbReference type="AlphaFoldDB" id="A0A1H9M8N2"/>
<organism evidence="2 3">
    <name type="scientific">Actinokineospora terrae</name>
    <dbReference type="NCBI Taxonomy" id="155974"/>
    <lineage>
        <taxon>Bacteria</taxon>
        <taxon>Bacillati</taxon>
        <taxon>Actinomycetota</taxon>
        <taxon>Actinomycetes</taxon>
        <taxon>Pseudonocardiales</taxon>
        <taxon>Pseudonocardiaceae</taxon>
        <taxon>Actinokineospora</taxon>
    </lineage>
</organism>
<reference evidence="3" key="1">
    <citation type="submission" date="2016-10" db="EMBL/GenBank/DDBJ databases">
        <authorList>
            <person name="Varghese N."/>
            <person name="Submissions S."/>
        </authorList>
    </citation>
    <scope>NUCLEOTIDE SEQUENCE [LARGE SCALE GENOMIC DNA]</scope>
    <source>
        <strain evidence="3">DSM 44260</strain>
    </source>
</reference>
<proteinExistence type="predicted"/>
<sequence length="307" mass="34786">MCRSKRERPRHGKRCPGPKDSRERERRAEARRIRQRMGRNDRKTRHAAEEADAARVEANRLRAAIERAEDAGRPIDLSRERAAGAAEARAEELAERAAGYAWTVERDLEVYGDVRDAAPVPVPRDLETRAADFTPWAAVQLSDDELSDGLAWAYESGDTAAAEQIIATMDYRDSHEAGEIVADVVADRARRLDRSPLTNPAVRGNRRLTARERSREEHRAYIYTQWLQAELDTRGNLLNKEGQAKGVDAMELFSGRADRAKLYASKDLVDWWDNNGGRVPFSLWESLRRGNASQYDRVRAQEYGEAA</sequence>
<feature type="compositionally biased region" description="Basic residues" evidence="1">
    <location>
        <begin position="1"/>
        <end position="16"/>
    </location>
</feature>
<protein>
    <submittedName>
        <fullName evidence="2">Uncharacterized protein</fullName>
    </submittedName>
</protein>
<feature type="region of interest" description="Disordered" evidence="1">
    <location>
        <begin position="1"/>
        <end position="53"/>
    </location>
</feature>
<accession>A0A1H9M8N2</accession>
<keyword evidence="3" id="KW-1185">Reference proteome</keyword>
<evidence type="ECO:0000313" key="3">
    <source>
        <dbReference type="Proteomes" id="UP000199051"/>
    </source>
</evidence>
<dbReference type="EMBL" id="FOGI01000002">
    <property type="protein sequence ID" value="SER19787.1"/>
    <property type="molecule type" value="Genomic_DNA"/>
</dbReference>